<name>A0A7W0CPD6_9ACTN</name>
<proteinExistence type="predicted"/>
<feature type="signal peptide" evidence="1">
    <location>
        <begin position="1"/>
        <end position="28"/>
    </location>
</feature>
<evidence type="ECO:0000256" key="1">
    <source>
        <dbReference type="SAM" id="SignalP"/>
    </source>
</evidence>
<evidence type="ECO:0000313" key="2">
    <source>
        <dbReference type="EMBL" id="MBA2894840.1"/>
    </source>
</evidence>
<accession>A0A7W0CPD6</accession>
<sequence length="138" mass="14723">MRQSIKRYVLAPAAAAALLTVAVPSATAGAGSESVAKPGAAVTTFNDPSCWKNVVNDVKGAATKAGLNEWWRTKYTFAASNSSVQVFVTFFPTGDTSSLGFRPTAYAVYASADTSDSAKYYRDRVKANILAIQYIDYC</sequence>
<dbReference type="RefSeq" id="WP_181613557.1">
    <property type="nucleotide sequence ID" value="NZ_BAABAM010000004.1"/>
</dbReference>
<evidence type="ECO:0000313" key="3">
    <source>
        <dbReference type="Proteomes" id="UP000530928"/>
    </source>
</evidence>
<dbReference type="Proteomes" id="UP000530928">
    <property type="component" value="Unassembled WGS sequence"/>
</dbReference>
<dbReference type="EMBL" id="JACDUR010000006">
    <property type="protein sequence ID" value="MBA2894840.1"/>
    <property type="molecule type" value="Genomic_DNA"/>
</dbReference>
<gene>
    <name evidence="2" type="ORF">HNR30_006212</name>
</gene>
<reference evidence="2 3" key="1">
    <citation type="submission" date="2020-07" db="EMBL/GenBank/DDBJ databases">
        <title>Genomic Encyclopedia of Type Strains, Phase IV (KMG-IV): sequencing the most valuable type-strain genomes for metagenomic binning, comparative biology and taxonomic classification.</title>
        <authorList>
            <person name="Goeker M."/>
        </authorList>
    </citation>
    <scope>NUCLEOTIDE SEQUENCE [LARGE SCALE GENOMIC DNA]</scope>
    <source>
        <strain evidence="2 3">DSM 45533</strain>
    </source>
</reference>
<feature type="chain" id="PRO_5038841537" evidence="1">
    <location>
        <begin position="29"/>
        <end position="138"/>
    </location>
</feature>
<keyword evidence="1" id="KW-0732">Signal</keyword>
<protein>
    <submittedName>
        <fullName evidence="2">Uncharacterized protein</fullName>
    </submittedName>
</protein>
<keyword evidence="3" id="KW-1185">Reference proteome</keyword>
<organism evidence="2 3">
    <name type="scientific">Nonomuraea soli</name>
    <dbReference type="NCBI Taxonomy" id="1032476"/>
    <lineage>
        <taxon>Bacteria</taxon>
        <taxon>Bacillati</taxon>
        <taxon>Actinomycetota</taxon>
        <taxon>Actinomycetes</taxon>
        <taxon>Streptosporangiales</taxon>
        <taxon>Streptosporangiaceae</taxon>
        <taxon>Nonomuraea</taxon>
    </lineage>
</organism>
<comment type="caution">
    <text evidence="2">The sequence shown here is derived from an EMBL/GenBank/DDBJ whole genome shotgun (WGS) entry which is preliminary data.</text>
</comment>
<dbReference type="AlphaFoldDB" id="A0A7W0CPD6"/>